<dbReference type="Pfam" id="PF01022">
    <property type="entry name" value="HTH_5"/>
    <property type="match status" value="1"/>
</dbReference>
<dbReference type="SUPFAM" id="SSF46785">
    <property type="entry name" value="Winged helix' DNA-binding domain"/>
    <property type="match status" value="1"/>
</dbReference>
<sequence>MSNASPLLPVLEPEAVAPCCPPLNERPLTADEAERAARMFKALGDPVRLRLFSLVASHEGGEACVCDISDVGVSQPTVSHHLKKLKEAGLLTSERRGTWVYYRVEPSVVAAMGQALISG</sequence>
<evidence type="ECO:0000259" key="4">
    <source>
        <dbReference type="PROSITE" id="PS50987"/>
    </source>
</evidence>
<dbReference type="CDD" id="cd00090">
    <property type="entry name" value="HTH_ARSR"/>
    <property type="match status" value="1"/>
</dbReference>
<evidence type="ECO:0000256" key="1">
    <source>
        <dbReference type="ARBA" id="ARBA00023015"/>
    </source>
</evidence>
<keyword evidence="3" id="KW-0804">Transcription</keyword>
<dbReference type="FunFam" id="1.10.10.10:FF:000372">
    <property type="entry name" value="ArsR family transcriptional regulator"/>
    <property type="match status" value="1"/>
</dbReference>
<dbReference type="Gene3D" id="1.10.10.10">
    <property type="entry name" value="Winged helix-like DNA-binding domain superfamily/Winged helix DNA-binding domain"/>
    <property type="match status" value="1"/>
</dbReference>
<reference evidence="5 6" key="1">
    <citation type="submission" date="2020-02" db="EMBL/GenBank/DDBJ databases">
        <title>Whole-genome analyses of novel actinobacteria.</title>
        <authorList>
            <person name="Sahin N."/>
        </authorList>
    </citation>
    <scope>NUCLEOTIDE SEQUENCE [LARGE SCALE GENOMIC DNA]</scope>
    <source>
        <strain evidence="5 6">A7024</strain>
    </source>
</reference>
<dbReference type="InterPro" id="IPR011991">
    <property type="entry name" value="ArsR-like_HTH"/>
</dbReference>
<dbReference type="PANTHER" id="PTHR33154">
    <property type="entry name" value="TRANSCRIPTIONAL REGULATOR, ARSR FAMILY"/>
    <property type="match status" value="1"/>
</dbReference>
<dbReference type="InterPro" id="IPR001845">
    <property type="entry name" value="HTH_ArsR_DNA-bd_dom"/>
</dbReference>
<dbReference type="GO" id="GO:0003700">
    <property type="term" value="F:DNA-binding transcription factor activity"/>
    <property type="evidence" value="ECO:0007669"/>
    <property type="project" value="InterPro"/>
</dbReference>
<dbReference type="SMART" id="SM00418">
    <property type="entry name" value="HTH_ARSR"/>
    <property type="match status" value="1"/>
</dbReference>
<dbReference type="PRINTS" id="PR00778">
    <property type="entry name" value="HTHARSR"/>
</dbReference>
<comment type="caution">
    <text evidence="5">The sequence shown here is derived from an EMBL/GenBank/DDBJ whole genome shotgun (WGS) entry which is preliminary data.</text>
</comment>
<dbReference type="AlphaFoldDB" id="A0A6G4U152"/>
<dbReference type="Proteomes" id="UP000481583">
    <property type="component" value="Unassembled WGS sequence"/>
</dbReference>
<dbReference type="PROSITE" id="PS50987">
    <property type="entry name" value="HTH_ARSR_2"/>
    <property type="match status" value="1"/>
</dbReference>
<dbReference type="RefSeq" id="WP_165238427.1">
    <property type="nucleotide sequence ID" value="NZ_JAAKZV010000070.1"/>
</dbReference>
<keyword evidence="1" id="KW-0805">Transcription regulation</keyword>
<dbReference type="InterPro" id="IPR036390">
    <property type="entry name" value="WH_DNA-bd_sf"/>
</dbReference>
<keyword evidence="2" id="KW-0238">DNA-binding</keyword>
<proteinExistence type="predicted"/>
<dbReference type="NCBIfam" id="NF033788">
    <property type="entry name" value="HTH_metalloreg"/>
    <property type="match status" value="1"/>
</dbReference>
<dbReference type="InterPro" id="IPR036388">
    <property type="entry name" value="WH-like_DNA-bd_sf"/>
</dbReference>
<evidence type="ECO:0000313" key="6">
    <source>
        <dbReference type="Proteomes" id="UP000481583"/>
    </source>
</evidence>
<gene>
    <name evidence="5" type="ORF">G5C51_17675</name>
</gene>
<name>A0A6G4U152_9ACTN</name>
<evidence type="ECO:0000256" key="3">
    <source>
        <dbReference type="ARBA" id="ARBA00023163"/>
    </source>
</evidence>
<organism evidence="5 6">
    <name type="scientific">Streptomyces coryli</name>
    <dbReference type="NCBI Taxonomy" id="1128680"/>
    <lineage>
        <taxon>Bacteria</taxon>
        <taxon>Bacillati</taxon>
        <taxon>Actinomycetota</taxon>
        <taxon>Actinomycetes</taxon>
        <taxon>Kitasatosporales</taxon>
        <taxon>Streptomycetaceae</taxon>
        <taxon>Streptomyces</taxon>
    </lineage>
</organism>
<dbReference type="InterPro" id="IPR051081">
    <property type="entry name" value="HTH_MetalResp_TranReg"/>
</dbReference>
<protein>
    <submittedName>
        <fullName evidence="5">Helix-turn-helix transcriptional regulator</fullName>
    </submittedName>
</protein>
<dbReference type="PANTHER" id="PTHR33154:SF18">
    <property type="entry name" value="ARSENICAL RESISTANCE OPERON REPRESSOR"/>
    <property type="match status" value="1"/>
</dbReference>
<dbReference type="GO" id="GO:0003677">
    <property type="term" value="F:DNA binding"/>
    <property type="evidence" value="ECO:0007669"/>
    <property type="project" value="UniProtKB-KW"/>
</dbReference>
<evidence type="ECO:0000256" key="2">
    <source>
        <dbReference type="ARBA" id="ARBA00023125"/>
    </source>
</evidence>
<dbReference type="EMBL" id="JAAKZV010000070">
    <property type="protein sequence ID" value="NGN65722.1"/>
    <property type="molecule type" value="Genomic_DNA"/>
</dbReference>
<evidence type="ECO:0000313" key="5">
    <source>
        <dbReference type="EMBL" id="NGN65722.1"/>
    </source>
</evidence>
<feature type="domain" description="HTH arsR-type" evidence="4">
    <location>
        <begin position="28"/>
        <end position="119"/>
    </location>
</feature>
<accession>A0A6G4U152</accession>
<keyword evidence="6" id="KW-1185">Reference proteome</keyword>